<evidence type="ECO:0000256" key="5">
    <source>
        <dbReference type="ARBA" id="ARBA00022827"/>
    </source>
</evidence>
<dbReference type="EMBL" id="SUYD01000008">
    <property type="protein sequence ID" value="MBE6266300.1"/>
    <property type="molecule type" value="Genomic_DNA"/>
</dbReference>
<dbReference type="SUPFAM" id="SSF51905">
    <property type="entry name" value="FAD/NAD(P)-binding domain"/>
    <property type="match status" value="1"/>
</dbReference>
<dbReference type="InterPro" id="IPR027477">
    <property type="entry name" value="Succ_DH/fumarate_Rdtase_cat_sf"/>
</dbReference>
<keyword evidence="6" id="KW-0560">Oxidoreductase</keyword>
<comment type="cofactor">
    <cofactor evidence="2">
        <name>FAD</name>
        <dbReference type="ChEBI" id="CHEBI:57692"/>
    </cofactor>
</comment>
<keyword evidence="5" id="KW-0274">FAD</keyword>
<proteinExistence type="inferred from homology"/>
<dbReference type="Gene3D" id="3.90.700.10">
    <property type="entry name" value="Succinate dehydrogenase/fumarate reductase flavoprotein, catalytic domain"/>
    <property type="match status" value="1"/>
</dbReference>
<dbReference type="InterPro" id="IPR003953">
    <property type="entry name" value="FAD-dep_OxRdtase_2_FAD-bd"/>
</dbReference>
<dbReference type="Pfam" id="PF00890">
    <property type="entry name" value="FAD_binding_2"/>
    <property type="match status" value="2"/>
</dbReference>
<accession>A0A928GIS6</accession>
<dbReference type="PROSITE" id="PS51257">
    <property type="entry name" value="PROKAR_LIPOPROTEIN"/>
    <property type="match status" value="1"/>
</dbReference>
<comment type="similarity">
    <text evidence="3">Belongs to the FAD-dependent oxidoreductase 2 family. FRD/SDH subfamily.</text>
</comment>
<protein>
    <submittedName>
        <fullName evidence="8">FAD-dependent oxidoreductase</fullName>
    </submittedName>
</protein>
<dbReference type="SUPFAM" id="SSF56425">
    <property type="entry name" value="Succinate dehydrogenase/fumarate reductase flavoprotein, catalytic domain"/>
    <property type="match status" value="1"/>
</dbReference>
<reference evidence="8" key="1">
    <citation type="submission" date="2019-04" db="EMBL/GenBank/DDBJ databases">
        <title>Evolution of Biomass-Degrading Anaerobic Consortia Revealed by Metagenomics.</title>
        <authorList>
            <person name="Peng X."/>
        </authorList>
    </citation>
    <scope>NUCLEOTIDE SEQUENCE</scope>
    <source>
        <strain evidence="8">SIG141</strain>
    </source>
</reference>
<evidence type="ECO:0000313" key="9">
    <source>
        <dbReference type="Proteomes" id="UP000763088"/>
    </source>
</evidence>
<organism evidence="8 9">
    <name type="scientific">Xylanibacter ruminicola</name>
    <name type="common">Prevotella ruminicola</name>
    <dbReference type="NCBI Taxonomy" id="839"/>
    <lineage>
        <taxon>Bacteria</taxon>
        <taxon>Pseudomonadati</taxon>
        <taxon>Bacteroidota</taxon>
        <taxon>Bacteroidia</taxon>
        <taxon>Bacteroidales</taxon>
        <taxon>Prevotellaceae</taxon>
        <taxon>Xylanibacter</taxon>
    </lineage>
</organism>
<evidence type="ECO:0000313" key="8">
    <source>
        <dbReference type="EMBL" id="MBE6266300.1"/>
    </source>
</evidence>
<dbReference type="InterPro" id="IPR036188">
    <property type="entry name" value="FAD/NAD-bd_sf"/>
</dbReference>
<gene>
    <name evidence="8" type="ORF">E7102_07515</name>
</gene>
<dbReference type="GO" id="GO:0010181">
    <property type="term" value="F:FMN binding"/>
    <property type="evidence" value="ECO:0007669"/>
    <property type="project" value="InterPro"/>
</dbReference>
<dbReference type="InterPro" id="IPR050315">
    <property type="entry name" value="FAD-oxidoreductase_2"/>
</dbReference>
<evidence type="ECO:0000256" key="6">
    <source>
        <dbReference type="ARBA" id="ARBA00023002"/>
    </source>
</evidence>
<dbReference type="Pfam" id="PF04205">
    <property type="entry name" value="FMN_bind"/>
    <property type="match status" value="1"/>
</dbReference>
<dbReference type="Gene3D" id="3.90.1010.20">
    <property type="match status" value="1"/>
</dbReference>
<dbReference type="GO" id="GO:0016020">
    <property type="term" value="C:membrane"/>
    <property type="evidence" value="ECO:0007669"/>
    <property type="project" value="InterPro"/>
</dbReference>
<feature type="domain" description="FMN-binding" evidence="7">
    <location>
        <begin position="36"/>
        <end position="110"/>
    </location>
</feature>
<dbReference type="GO" id="GO:0016491">
    <property type="term" value="F:oxidoreductase activity"/>
    <property type="evidence" value="ECO:0007669"/>
    <property type="project" value="UniProtKB-KW"/>
</dbReference>
<evidence type="ECO:0000256" key="1">
    <source>
        <dbReference type="ARBA" id="ARBA00001917"/>
    </source>
</evidence>
<evidence type="ECO:0000256" key="3">
    <source>
        <dbReference type="ARBA" id="ARBA00008040"/>
    </source>
</evidence>
<evidence type="ECO:0000259" key="7">
    <source>
        <dbReference type="SMART" id="SM00900"/>
    </source>
</evidence>
<dbReference type="PANTHER" id="PTHR43400">
    <property type="entry name" value="FUMARATE REDUCTASE"/>
    <property type="match status" value="1"/>
</dbReference>
<evidence type="ECO:0000256" key="2">
    <source>
        <dbReference type="ARBA" id="ARBA00001974"/>
    </source>
</evidence>
<dbReference type="SMART" id="SM00900">
    <property type="entry name" value="FMN_bind"/>
    <property type="match status" value="1"/>
</dbReference>
<comment type="cofactor">
    <cofactor evidence="1">
        <name>FMN</name>
        <dbReference type="ChEBI" id="CHEBI:58210"/>
    </cofactor>
</comment>
<comment type="caution">
    <text evidence="8">The sequence shown here is derived from an EMBL/GenBank/DDBJ whole genome shotgun (WGS) entry which is preliminary data.</text>
</comment>
<dbReference type="Gene3D" id="3.50.50.60">
    <property type="entry name" value="FAD/NAD(P)-binding domain"/>
    <property type="match status" value="2"/>
</dbReference>
<dbReference type="PANTHER" id="PTHR43400:SF7">
    <property type="entry name" value="FAD-DEPENDENT OXIDOREDUCTASE 2 FAD BINDING DOMAIN-CONTAINING PROTEIN"/>
    <property type="match status" value="1"/>
</dbReference>
<dbReference type="Proteomes" id="UP000763088">
    <property type="component" value="Unassembled WGS sequence"/>
</dbReference>
<evidence type="ECO:0000256" key="4">
    <source>
        <dbReference type="ARBA" id="ARBA00022630"/>
    </source>
</evidence>
<dbReference type="AlphaFoldDB" id="A0A928GIS6"/>
<name>A0A928GIS6_XYLRU</name>
<dbReference type="InterPro" id="IPR007329">
    <property type="entry name" value="FMN-bd"/>
</dbReference>
<keyword evidence="4" id="KW-0285">Flavoprotein</keyword>
<sequence>MKNLFYLLLAVILVCACKRDAPLTFKAGTYEVTTQGHNGDIRLSVTFSDSCITDIQVLEQHETPHVGDFVFSQLIPKIIKANGTGIDAMTGATVSSNALMAAIMEAAKMAQVSDTAKFRSAGLPVQQQKPFKGTWDVVIIGGGGAGMAVAAEAAQQGNTVLIIEKNAEVGGNTLVSGGIFQSVMPYLVWDPEHPDATTGVGYDGKTYDKVKSGPGCIKDLETILQWSEKPFDAAYYTKYPYEPGNIALMAPHGVHAEYLPVLQELKKEITAYLAWANPKLASGVPETDLTLFSTKNLHVFQTYYGGLRQSENKREWVYSNVNMVRQMVELGQELKPWLVKMGVTFLERQIIIVGALWFRGNKMLGADIDTDGDGTPEHYDGNWGAYVMAPYTAFAKANKQNCLLKSTSATKLIEDGKRVKGVKAVMADGTPVTAYARKGVIITTGGYAANIRRVIASNNYWNSQYLTSRMATTNRSSLRGDGIDMAKKAGAALTGMGWTQLMPLSYTDYGSLAFGSVSDAVFISPRSGRRFVDESLERDVLSAAAFDNGITLYGKQGAYLYIGGQETTEPNEKRGVDVPGKQYARKPAQLAQLLKQLNINVSADTILKAIRDYDMAVMDGTQPADVSKRYATNTIGNVKRLKDGTYDKATYSLDDALLTIRPLAPATHHTMGGLVVDEQRHVLNASGKPIPGLYAAGEVTGGIHGGNRLGGNALTEILVSGRIAATSVTRDAAK</sequence>